<accession>A0A327NLD8</accession>
<protein>
    <submittedName>
        <fullName evidence="2">Uncharacterized protein</fullName>
    </submittedName>
</protein>
<dbReference type="EMBL" id="QLII01000001">
    <property type="protein sequence ID" value="RAI73398.1"/>
    <property type="molecule type" value="Genomic_DNA"/>
</dbReference>
<dbReference type="RefSeq" id="WP_111340279.1">
    <property type="nucleotide sequence ID" value="NZ_QLII01000001.1"/>
</dbReference>
<reference evidence="2 3" key="1">
    <citation type="submission" date="2018-06" db="EMBL/GenBank/DDBJ databases">
        <title>Spirosoma sp. HMF3257 Genome sequencing and assembly.</title>
        <authorList>
            <person name="Kang H."/>
            <person name="Cha I."/>
            <person name="Kim H."/>
            <person name="Kang J."/>
            <person name="Joh K."/>
        </authorList>
    </citation>
    <scope>NUCLEOTIDE SEQUENCE [LARGE SCALE GENOMIC DNA]</scope>
    <source>
        <strain evidence="2 3">HMF3257</strain>
    </source>
</reference>
<feature type="signal peptide" evidence="1">
    <location>
        <begin position="1"/>
        <end position="20"/>
    </location>
</feature>
<feature type="chain" id="PRO_5016382549" evidence="1">
    <location>
        <begin position="21"/>
        <end position="152"/>
    </location>
</feature>
<proteinExistence type="predicted"/>
<keyword evidence="1" id="KW-0732">Signal</keyword>
<dbReference type="AlphaFoldDB" id="A0A327NLD8"/>
<organism evidence="2 3">
    <name type="scientific">Spirosoma telluris</name>
    <dbReference type="NCBI Taxonomy" id="2183553"/>
    <lineage>
        <taxon>Bacteria</taxon>
        <taxon>Pseudomonadati</taxon>
        <taxon>Bacteroidota</taxon>
        <taxon>Cytophagia</taxon>
        <taxon>Cytophagales</taxon>
        <taxon>Cytophagaceae</taxon>
        <taxon>Spirosoma</taxon>
    </lineage>
</organism>
<evidence type="ECO:0000256" key="1">
    <source>
        <dbReference type="SAM" id="SignalP"/>
    </source>
</evidence>
<dbReference type="Proteomes" id="UP000249016">
    <property type="component" value="Unassembled WGS sequence"/>
</dbReference>
<evidence type="ECO:0000313" key="2">
    <source>
        <dbReference type="EMBL" id="RAI73398.1"/>
    </source>
</evidence>
<sequence>MKKKLMMGLLCLFLTTIGVAQRLTLTTTTVADSLRFAQAVQRLAGDMLAVYKSQTDQKAFFETDFRLQLVAGNYAEARKSLASVRSLSNDSLGRFLYAPYDLFAEACLRQRQEEGSFSSYFSPLLTTFLTGLTDRQAVAVSSAFVSRNGLSA</sequence>
<comment type="caution">
    <text evidence="2">The sequence shown here is derived from an EMBL/GenBank/DDBJ whole genome shotgun (WGS) entry which is preliminary data.</text>
</comment>
<gene>
    <name evidence="2" type="ORF">HMF3257_01260</name>
</gene>
<name>A0A327NLD8_9BACT</name>
<keyword evidence="3" id="KW-1185">Reference proteome</keyword>
<evidence type="ECO:0000313" key="3">
    <source>
        <dbReference type="Proteomes" id="UP000249016"/>
    </source>
</evidence>